<gene>
    <name evidence="2" type="ORF">J2S07_003169</name>
</gene>
<feature type="transmembrane region" description="Helical" evidence="1">
    <location>
        <begin position="75"/>
        <end position="100"/>
    </location>
</feature>
<dbReference type="RefSeq" id="WP_307151337.1">
    <property type="nucleotide sequence ID" value="NZ_JAUSTU010000016.1"/>
</dbReference>
<feature type="transmembrane region" description="Helical" evidence="1">
    <location>
        <begin position="43"/>
        <end position="63"/>
    </location>
</feature>
<reference evidence="2 3" key="1">
    <citation type="submission" date="2023-07" db="EMBL/GenBank/DDBJ databases">
        <title>Genomic Encyclopedia of Type Strains, Phase IV (KMG-IV): sequencing the most valuable type-strain genomes for metagenomic binning, comparative biology and taxonomic classification.</title>
        <authorList>
            <person name="Goeker M."/>
        </authorList>
    </citation>
    <scope>NUCLEOTIDE SEQUENCE [LARGE SCALE GENOMIC DNA]</scope>
    <source>
        <strain evidence="2 3">DSM 23948</strain>
    </source>
</reference>
<dbReference type="EMBL" id="JAUSTU010000016">
    <property type="protein sequence ID" value="MDQ0156846.1"/>
    <property type="molecule type" value="Genomic_DNA"/>
</dbReference>
<proteinExistence type="predicted"/>
<keyword evidence="1" id="KW-0812">Transmembrane</keyword>
<evidence type="ECO:0008006" key="4">
    <source>
        <dbReference type="Google" id="ProtNLM"/>
    </source>
</evidence>
<sequence length="314" mass="35380">MKEELQKRTWRVGTISMGISLLFLGVFLLFSQFTGVGLTKIMISWWPVILIVLGVEILLYLYLSRKEKPFIKYDFLSIFFVGIIGMVGIGFAVLSTTGLLDIIDTELSREERTVELPEYSAKIEDDIKRVVLKTEQNTILVEGTSSQEVAMFGTYTAFSGKNKQLVSKVEDYLSVHKKGDTLFLTVKRLPNESGVFNHYEGQLEATILIPARIKLEILGEGNPITLKPRELQNNWSVEDASDVSLSVEENSNVNILASQVQELNSQDGKWNVEEKHDPNSESSSYRNGTFKIGEGTHNINIVRAYQVSLSMMKQ</sequence>
<accession>A0ABT9V7B2</accession>
<keyword evidence="1" id="KW-0472">Membrane</keyword>
<name>A0ABT9V7B2_9BACL</name>
<evidence type="ECO:0000313" key="2">
    <source>
        <dbReference type="EMBL" id="MDQ0156846.1"/>
    </source>
</evidence>
<evidence type="ECO:0000313" key="3">
    <source>
        <dbReference type="Proteomes" id="UP001231362"/>
    </source>
</evidence>
<evidence type="ECO:0000256" key="1">
    <source>
        <dbReference type="SAM" id="Phobius"/>
    </source>
</evidence>
<protein>
    <recommendedName>
        <fullName evidence="4">Exosporium protein E</fullName>
    </recommendedName>
</protein>
<comment type="caution">
    <text evidence="2">The sequence shown here is derived from an EMBL/GenBank/DDBJ whole genome shotgun (WGS) entry which is preliminary data.</text>
</comment>
<feature type="transmembrane region" description="Helical" evidence="1">
    <location>
        <begin position="12"/>
        <end position="31"/>
    </location>
</feature>
<keyword evidence="1" id="KW-1133">Transmembrane helix</keyword>
<dbReference type="Proteomes" id="UP001231362">
    <property type="component" value="Unassembled WGS sequence"/>
</dbReference>
<keyword evidence="3" id="KW-1185">Reference proteome</keyword>
<organism evidence="2 3">
    <name type="scientific">Anoxybacillus andreesenii</name>
    <dbReference type="NCBI Taxonomy" id="1325932"/>
    <lineage>
        <taxon>Bacteria</taxon>
        <taxon>Bacillati</taxon>
        <taxon>Bacillota</taxon>
        <taxon>Bacilli</taxon>
        <taxon>Bacillales</taxon>
        <taxon>Anoxybacillaceae</taxon>
        <taxon>Anoxybacillus</taxon>
    </lineage>
</organism>